<dbReference type="InterPro" id="IPR020845">
    <property type="entry name" value="AMP-binding_CS"/>
</dbReference>
<name>A0ABP7SAX3_9SPHN</name>
<feature type="domain" description="AMP-binding enzyme C-terminal" evidence="3">
    <location>
        <begin position="464"/>
        <end position="539"/>
    </location>
</feature>
<dbReference type="Proteomes" id="UP001501310">
    <property type="component" value="Unassembled WGS sequence"/>
</dbReference>
<dbReference type="InterPro" id="IPR050237">
    <property type="entry name" value="ATP-dep_AMP-bd_enzyme"/>
</dbReference>
<evidence type="ECO:0000256" key="1">
    <source>
        <dbReference type="SAM" id="MobiDB-lite"/>
    </source>
</evidence>
<dbReference type="InterPro" id="IPR000873">
    <property type="entry name" value="AMP-dep_synth/lig_dom"/>
</dbReference>
<dbReference type="PANTHER" id="PTHR43767">
    <property type="entry name" value="LONG-CHAIN-FATTY-ACID--COA LIGASE"/>
    <property type="match status" value="1"/>
</dbReference>
<evidence type="ECO:0000259" key="2">
    <source>
        <dbReference type="Pfam" id="PF00501"/>
    </source>
</evidence>
<organism evidence="4 5">
    <name type="scientific">Sphingomonas humi</name>
    <dbReference type="NCBI Taxonomy" id="335630"/>
    <lineage>
        <taxon>Bacteria</taxon>
        <taxon>Pseudomonadati</taxon>
        <taxon>Pseudomonadota</taxon>
        <taxon>Alphaproteobacteria</taxon>
        <taxon>Sphingomonadales</taxon>
        <taxon>Sphingomonadaceae</taxon>
        <taxon>Sphingomonas</taxon>
    </lineage>
</organism>
<dbReference type="Gene3D" id="3.40.50.12780">
    <property type="entry name" value="N-terminal domain of ligase-like"/>
    <property type="match status" value="1"/>
</dbReference>
<dbReference type="Pfam" id="PF13193">
    <property type="entry name" value="AMP-binding_C"/>
    <property type="match status" value="1"/>
</dbReference>
<sequence>MNVTAQMAGHPVPPGWLPEPLPVGELVVRSAARHGDRDALDFMGRTWTYRALLSEAMAAAQGFLALGVRPGTRVGLFLPNTPHYPIAYYGALLAGATVVNFSPLYSPEEVAFQARDSGTELMVCLDLAKLWAPMQRLLDDGLLTRLIVGNLPEVLPAAKALGFRLLKRKERQPLPHDPRVSHWQALLRSGGKKTLPVIEPSAIALLQYTGGTTGVPKGAALTHANLSANAEQLAAIDPGHGTREGRVLGALPLFHIFANSCVLNRSIISGGTITLLARFDAGEALAAIRRNRLTDLAGVPAMYQAMIDHPDVAKTSFASVQQCFSGGAAMTSALKARFEATTGARVLEGYGLTETSGVVSVNPYVGETRAGTAGLPLPGTEIRIADPEAPERVLSPEETGEILIRGPQVMTGYWRSSEGKPEPLADGWLHTGDLGFVEPGGYLRLVDRSKDMINVGGFKVFPSQVEAALLKDPAVKEALVIAVPDERVGERPKAFVVLQEGAERSPQQLLATLSERVGKHERPTALEILDDLPRTMIGKPDRKALSKIEAERREAATRQAAEGQSSGRDNRLIATA</sequence>
<keyword evidence="4" id="KW-0436">Ligase</keyword>
<feature type="domain" description="AMP-dependent synthetase/ligase" evidence="2">
    <location>
        <begin position="29"/>
        <end position="414"/>
    </location>
</feature>
<dbReference type="InterPro" id="IPR045851">
    <property type="entry name" value="AMP-bd_C_sf"/>
</dbReference>
<dbReference type="GO" id="GO:0016874">
    <property type="term" value="F:ligase activity"/>
    <property type="evidence" value="ECO:0007669"/>
    <property type="project" value="UniProtKB-KW"/>
</dbReference>
<reference evidence="5" key="1">
    <citation type="journal article" date="2019" name="Int. J. Syst. Evol. Microbiol.">
        <title>The Global Catalogue of Microorganisms (GCM) 10K type strain sequencing project: providing services to taxonomists for standard genome sequencing and annotation.</title>
        <authorList>
            <consortium name="The Broad Institute Genomics Platform"/>
            <consortium name="The Broad Institute Genome Sequencing Center for Infectious Disease"/>
            <person name="Wu L."/>
            <person name="Ma J."/>
        </authorList>
    </citation>
    <scope>NUCLEOTIDE SEQUENCE [LARGE SCALE GENOMIC DNA]</scope>
    <source>
        <strain evidence="5">JCM 16603</strain>
    </source>
</reference>
<keyword evidence="5" id="KW-1185">Reference proteome</keyword>
<protein>
    <submittedName>
        <fullName evidence="4">Long-chain fatty acid--CoA ligase</fullName>
    </submittedName>
</protein>
<dbReference type="InterPro" id="IPR025110">
    <property type="entry name" value="AMP-bd_C"/>
</dbReference>
<evidence type="ECO:0000259" key="3">
    <source>
        <dbReference type="Pfam" id="PF13193"/>
    </source>
</evidence>
<dbReference type="SUPFAM" id="SSF56801">
    <property type="entry name" value="Acetyl-CoA synthetase-like"/>
    <property type="match status" value="1"/>
</dbReference>
<dbReference type="EMBL" id="BAAAZD010000002">
    <property type="protein sequence ID" value="GAA4009122.1"/>
    <property type="molecule type" value="Genomic_DNA"/>
</dbReference>
<comment type="caution">
    <text evidence="4">The sequence shown here is derived from an EMBL/GenBank/DDBJ whole genome shotgun (WGS) entry which is preliminary data.</text>
</comment>
<dbReference type="Pfam" id="PF00501">
    <property type="entry name" value="AMP-binding"/>
    <property type="match status" value="1"/>
</dbReference>
<gene>
    <name evidence="4" type="ORF">GCM10022211_23840</name>
</gene>
<evidence type="ECO:0000313" key="5">
    <source>
        <dbReference type="Proteomes" id="UP001501310"/>
    </source>
</evidence>
<feature type="region of interest" description="Disordered" evidence="1">
    <location>
        <begin position="551"/>
        <end position="576"/>
    </location>
</feature>
<accession>A0ABP7SAX3</accession>
<evidence type="ECO:0000313" key="4">
    <source>
        <dbReference type="EMBL" id="GAA4009122.1"/>
    </source>
</evidence>
<dbReference type="PANTHER" id="PTHR43767:SF12">
    <property type="entry name" value="AMP-DEPENDENT SYNTHETASE AND LIGASE"/>
    <property type="match status" value="1"/>
</dbReference>
<dbReference type="Gene3D" id="3.30.300.30">
    <property type="match status" value="1"/>
</dbReference>
<dbReference type="RefSeq" id="WP_344710608.1">
    <property type="nucleotide sequence ID" value="NZ_BAAAZD010000002.1"/>
</dbReference>
<dbReference type="PROSITE" id="PS00455">
    <property type="entry name" value="AMP_BINDING"/>
    <property type="match status" value="1"/>
</dbReference>
<dbReference type="InterPro" id="IPR042099">
    <property type="entry name" value="ANL_N_sf"/>
</dbReference>
<proteinExistence type="predicted"/>